<keyword evidence="7" id="KW-1185">Reference proteome</keyword>
<dbReference type="SMART" id="SM00100">
    <property type="entry name" value="cNMP"/>
    <property type="match status" value="1"/>
</dbReference>
<dbReference type="Pfam" id="PF13545">
    <property type="entry name" value="HTH_Crp_2"/>
    <property type="match status" value="1"/>
</dbReference>
<gene>
    <name evidence="6" type="ORF">E2C06_06485</name>
</gene>
<dbReference type="Gene3D" id="2.60.120.10">
    <property type="entry name" value="Jelly Rolls"/>
    <property type="match status" value="1"/>
</dbReference>
<dbReference type="PANTHER" id="PTHR24567:SF75">
    <property type="entry name" value="FUMARATE AND NITRATE REDUCTION REGULATORY PROTEIN"/>
    <property type="match status" value="1"/>
</dbReference>
<proteinExistence type="predicted"/>
<accession>A0A4R5QK57</accession>
<dbReference type="SUPFAM" id="SSF46785">
    <property type="entry name" value="Winged helix' DNA-binding domain"/>
    <property type="match status" value="1"/>
</dbReference>
<dbReference type="EMBL" id="SMSJ01000005">
    <property type="protein sequence ID" value="TDH63473.1"/>
    <property type="molecule type" value="Genomic_DNA"/>
</dbReference>
<dbReference type="AlphaFoldDB" id="A0A4R5QK57"/>
<evidence type="ECO:0000259" key="5">
    <source>
        <dbReference type="PROSITE" id="PS51063"/>
    </source>
</evidence>
<evidence type="ECO:0000256" key="3">
    <source>
        <dbReference type="ARBA" id="ARBA00023163"/>
    </source>
</evidence>
<dbReference type="OrthoDB" id="7584044at2"/>
<dbReference type="RefSeq" id="WP_133287770.1">
    <property type="nucleotide sequence ID" value="NZ_SMSJ01000005.1"/>
</dbReference>
<evidence type="ECO:0000259" key="4">
    <source>
        <dbReference type="PROSITE" id="PS50042"/>
    </source>
</evidence>
<dbReference type="GO" id="GO:0003700">
    <property type="term" value="F:DNA-binding transcription factor activity"/>
    <property type="evidence" value="ECO:0007669"/>
    <property type="project" value="InterPro"/>
</dbReference>
<dbReference type="InterPro" id="IPR000595">
    <property type="entry name" value="cNMP-bd_dom"/>
</dbReference>
<evidence type="ECO:0000256" key="2">
    <source>
        <dbReference type="ARBA" id="ARBA00023125"/>
    </source>
</evidence>
<dbReference type="SUPFAM" id="SSF51206">
    <property type="entry name" value="cAMP-binding domain-like"/>
    <property type="match status" value="1"/>
</dbReference>
<dbReference type="GO" id="GO:0003677">
    <property type="term" value="F:DNA binding"/>
    <property type="evidence" value="ECO:0007669"/>
    <property type="project" value="UniProtKB-KW"/>
</dbReference>
<keyword evidence="1" id="KW-0805">Transcription regulation</keyword>
<dbReference type="InterPro" id="IPR014710">
    <property type="entry name" value="RmlC-like_jellyroll"/>
</dbReference>
<dbReference type="PANTHER" id="PTHR24567">
    <property type="entry name" value="CRP FAMILY TRANSCRIPTIONAL REGULATORY PROTEIN"/>
    <property type="match status" value="1"/>
</dbReference>
<dbReference type="InterPro" id="IPR050397">
    <property type="entry name" value="Env_Response_Regulators"/>
</dbReference>
<dbReference type="InterPro" id="IPR018335">
    <property type="entry name" value="Tscrpt_reg_HTH_Crp-type_CS"/>
</dbReference>
<dbReference type="InterPro" id="IPR012318">
    <property type="entry name" value="HTH_CRP"/>
</dbReference>
<dbReference type="Proteomes" id="UP000295096">
    <property type="component" value="Unassembled WGS sequence"/>
</dbReference>
<dbReference type="PROSITE" id="PS00042">
    <property type="entry name" value="HTH_CRP_1"/>
    <property type="match status" value="1"/>
</dbReference>
<organism evidence="6 7">
    <name type="scientific">Dankookia rubra</name>
    <dbReference type="NCBI Taxonomy" id="1442381"/>
    <lineage>
        <taxon>Bacteria</taxon>
        <taxon>Pseudomonadati</taxon>
        <taxon>Pseudomonadota</taxon>
        <taxon>Alphaproteobacteria</taxon>
        <taxon>Acetobacterales</taxon>
        <taxon>Roseomonadaceae</taxon>
        <taxon>Dankookia</taxon>
    </lineage>
</organism>
<dbReference type="PROSITE" id="PS50042">
    <property type="entry name" value="CNMP_BINDING_3"/>
    <property type="match status" value="1"/>
</dbReference>
<sequence>MNPFDVPHPTHEANAAGQVCDRCGSRVAGLCQPLDAAALDEISSEANQMVLPAHSAVFREGDPAGRVFTLIDGVAKLTRLLPDGKQQVVGFRFAGDVIGYTTLKSYPFDAELLTDARLCRLDRPQLDGLLRRYPKLERRMLDLCVQELTATQEQLVTVGRRSAEARVAAFLISLVDASRRRGEPRQVLEMPMTRADIADFLGLTLETVSRSLTAFRKRGWIREPVHHRVELLNVPAITAMAEGTNDSF</sequence>
<dbReference type="PROSITE" id="PS51063">
    <property type="entry name" value="HTH_CRP_2"/>
    <property type="match status" value="1"/>
</dbReference>
<comment type="caution">
    <text evidence="6">The sequence shown here is derived from an EMBL/GenBank/DDBJ whole genome shotgun (WGS) entry which is preliminary data.</text>
</comment>
<dbReference type="GO" id="GO:0005829">
    <property type="term" value="C:cytosol"/>
    <property type="evidence" value="ECO:0007669"/>
    <property type="project" value="TreeGrafter"/>
</dbReference>
<evidence type="ECO:0000256" key="1">
    <source>
        <dbReference type="ARBA" id="ARBA00023015"/>
    </source>
</evidence>
<keyword evidence="3" id="KW-0804">Transcription</keyword>
<protein>
    <submittedName>
        <fullName evidence="6">Crp/Fnr family transcriptional regulator</fullName>
    </submittedName>
</protein>
<feature type="domain" description="HTH crp-type" evidence="5">
    <location>
        <begin position="161"/>
        <end position="235"/>
    </location>
</feature>
<dbReference type="Pfam" id="PF00027">
    <property type="entry name" value="cNMP_binding"/>
    <property type="match status" value="1"/>
</dbReference>
<dbReference type="CDD" id="cd00038">
    <property type="entry name" value="CAP_ED"/>
    <property type="match status" value="1"/>
</dbReference>
<dbReference type="PRINTS" id="PR00034">
    <property type="entry name" value="HTHCRP"/>
</dbReference>
<keyword evidence="2" id="KW-0238">DNA-binding</keyword>
<dbReference type="InterPro" id="IPR018490">
    <property type="entry name" value="cNMP-bd_dom_sf"/>
</dbReference>
<evidence type="ECO:0000313" key="7">
    <source>
        <dbReference type="Proteomes" id="UP000295096"/>
    </source>
</evidence>
<dbReference type="CDD" id="cd00092">
    <property type="entry name" value="HTH_CRP"/>
    <property type="match status" value="1"/>
</dbReference>
<reference evidence="6 7" key="1">
    <citation type="journal article" date="2016" name="J. Microbiol.">
        <title>Dankookia rubra gen. nov., sp. nov., an alphaproteobacterium isolated from sediment of a shallow stream.</title>
        <authorList>
            <person name="Kim W.H."/>
            <person name="Kim D.H."/>
            <person name="Kang K."/>
            <person name="Ahn T.Y."/>
        </authorList>
    </citation>
    <scope>NUCLEOTIDE SEQUENCE [LARGE SCALE GENOMIC DNA]</scope>
    <source>
        <strain evidence="6 7">JCM30602</strain>
    </source>
</reference>
<dbReference type="Gene3D" id="1.10.10.10">
    <property type="entry name" value="Winged helix-like DNA-binding domain superfamily/Winged helix DNA-binding domain"/>
    <property type="match status" value="1"/>
</dbReference>
<dbReference type="InterPro" id="IPR036388">
    <property type="entry name" value="WH-like_DNA-bd_sf"/>
</dbReference>
<evidence type="ECO:0000313" key="6">
    <source>
        <dbReference type="EMBL" id="TDH63473.1"/>
    </source>
</evidence>
<name>A0A4R5QK57_9PROT</name>
<dbReference type="SMART" id="SM00419">
    <property type="entry name" value="HTH_CRP"/>
    <property type="match status" value="1"/>
</dbReference>
<feature type="domain" description="Cyclic nucleotide-binding" evidence="4">
    <location>
        <begin position="30"/>
        <end position="103"/>
    </location>
</feature>
<dbReference type="InterPro" id="IPR036390">
    <property type="entry name" value="WH_DNA-bd_sf"/>
</dbReference>